<dbReference type="InterPro" id="IPR037066">
    <property type="entry name" value="Plug_dom_sf"/>
</dbReference>
<keyword evidence="3 14" id="KW-0813">Transport</keyword>
<dbReference type="SUPFAM" id="SSF56935">
    <property type="entry name" value="Porins"/>
    <property type="match status" value="1"/>
</dbReference>
<evidence type="ECO:0000313" key="18">
    <source>
        <dbReference type="EMBL" id="RBQ29450.1"/>
    </source>
</evidence>
<dbReference type="Pfam" id="PF00593">
    <property type="entry name" value="TonB_dep_Rec_b-barrel"/>
    <property type="match status" value="1"/>
</dbReference>
<keyword evidence="5" id="KW-0410">Iron transport</keyword>
<sequence length="712" mass="80353">MIYIIENPQSSYKKVGKTYILDEVSVKDNKENSYTRTQDNSATGMNLSLKETPQSVSVITSKRMEDQQLNNLNDVLRKIPGVTVDSQASNTGFAQIYSRGYEIKNIQIDGAMSSSNNAYYKGNESMDSTIYDSVSVVRGATGLLTGAGDPSGSINLVRKKPTKDFQASIEAQTGRWDKYRGVVDIAGGFNEDGSIRGRFIAVHDQGGYFNPLLDKQNSTLYGVIEADLGDSTTISGTWERAEAENNGTYYGTEASIFFMDSGWGKVGLSNFDRYTWTAADWTKVETTKDTYTLSLNHHINDSWKIDTTYHYKEYENKSKYGICRLWTNYCNEYYEDISKNQKDKDKAHSLDVKLNGTFELFGQTHDLVAGFNGQKIKNNAITLKKSDVSLQDIKIINNKIVVPEPTWGGISRANNTETQQYGVFISTKLNFTDDLSAILGGRYSEWKTEKINNINNKVTDDRKFDNFLPYLALTYDLTENITTYASYTEIFNPQNYKDKDDKFLDPETGFNYEVGLKGEWFDGRLNSSIALFQSGKDNLAVTDYINGKDGECHRTSTGVCASKAEDDTKNRGWEFEVAGEITPNWQLQASFSSSSLRKSNKELISNTKTANLFTTYKATSSLTIGGGLSWHDKFSSDSIKNSYINIGREDLVGEAEQDDYYVVDLMANYEFNKNLSLLVNINNALNKEYKTNFEKYAYGEERNWMATLKYKF</sequence>
<dbReference type="NCBIfam" id="TIGR01783">
    <property type="entry name" value="TonB-siderophor"/>
    <property type="match status" value="1"/>
</dbReference>
<dbReference type="FunFam" id="2.170.130.10:FF:000010">
    <property type="entry name" value="Ferripyoverdine receptor"/>
    <property type="match status" value="1"/>
</dbReference>
<evidence type="ECO:0000256" key="5">
    <source>
        <dbReference type="ARBA" id="ARBA00022496"/>
    </source>
</evidence>
<dbReference type="Gene3D" id="2.170.130.10">
    <property type="entry name" value="TonB-dependent receptor, plug domain"/>
    <property type="match status" value="1"/>
</dbReference>
<evidence type="ECO:0000256" key="2">
    <source>
        <dbReference type="ARBA" id="ARBA00009810"/>
    </source>
</evidence>
<dbReference type="Proteomes" id="UP000252669">
    <property type="component" value="Unassembled WGS sequence"/>
</dbReference>
<reference evidence="18 19" key="1">
    <citation type="submission" date="2017-10" db="EMBL/GenBank/DDBJ databases">
        <title>Genomics of the genus Arcobacter.</title>
        <authorList>
            <person name="Perez-Cataluna A."/>
            <person name="Figueras M.J."/>
        </authorList>
    </citation>
    <scope>NUCLEOTIDE SEQUENCE [LARGE SCALE GENOMIC DNA]</scope>
    <source>
        <strain evidence="18 19">CECT 9230</strain>
    </source>
</reference>
<keyword evidence="8" id="KW-0408">Iron</keyword>
<dbReference type="GO" id="GO:0015344">
    <property type="term" value="F:siderophore uptake transmembrane transporter activity"/>
    <property type="evidence" value="ECO:0007669"/>
    <property type="project" value="TreeGrafter"/>
</dbReference>
<dbReference type="Pfam" id="PF07715">
    <property type="entry name" value="Plug"/>
    <property type="match status" value="1"/>
</dbReference>
<evidence type="ECO:0000256" key="14">
    <source>
        <dbReference type="PROSITE-ProRule" id="PRU01360"/>
    </source>
</evidence>
<evidence type="ECO:0000256" key="15">
    <source>
        <dbReference type="RuleBase" id="RU003357"/>
    </source>
</evidence>
<dbReference type="InterPro" id="IPR036942">
    <property type="entry name" value="Beta-barrel_TonB_sf"/>
</dbReference>
<dbReference type="PROSITE" id="PS52016">
    <property type="entry name" value="TONB_DEPENDENT_REC_3"/>
    <property type="match status" value="1"/>
</dbReference>
<evidence type="ECO:0000256" key="4">
    <source>
        <dbReference type="ARBA" id="ARBA00022452"/>
    </source>
</evidence>
<evidence type="ECO:0000313" key="19">
    <source>
        <dbReference type="Proteomes" id="UP000252669"/>
    </source>
</evidence>
<name>A0A366MV01_9BACT</name>
<evidence type="ECO:0000256" key="1">
    <source>
        <dbReference type="ARBA" id="ARBA00004571"/>
    </source>
</evidence>
<feature type="domain" description="TonB-dependent receptor plug" evidence="17">
    <location>
        <begin position="49"/>
        <end position="152"/>
    </location>
</feature>
<keyword evidence="13 14" id="KW-0998">Cell outer membrane</keyword>
<keyword evidence="12 18" id="KW-0675">Receptor</keyword>
<proteinExistence type="inferred from homology"/>
<dbReference type="Gene3D" id="2.40.170.20">
    <property type="entry name" value="TonB-dependent receptor, beta-barrel domain"/>
    <property type="match status" value="1"/>
</dbReference>
<evidence type="ECO:0000256" key="12">
    <source>
        <dbReference type="ARBA" id="ARBA00023170"/>
    </source>
</evidence>
<evidence type="ECO:0000256" key="6">
    <source>
        <dbReference type="ARBA" id="ARBA00022692"/>
    </source>
</evidence>
<dbReference type="CDD" id="cd01347">
    <property type="entry name" value="ligand_gated_channel"/>
    <property type="match status" value="1"/>
</dbReference>
<evidence type="ECO:0000256" key="13">
    <source>
        <dbReference type="ARBA" id="ARBA00023237"/>
    </source>
</evidence>
<evidence type="ECO:0000259" key="17">
    <source>
        <dbReference type="Pfam" id="PF07715"/>
    </source>
</evidence>
<dbReference type="AlphaFoldDB" id="A0A366MV01"/>
<dbReference type="OrthoDB" id="9800913at2"/>
<evidence type="ECO:0000256" key="9">
    <source>
        <dbReference type="ARBA" id="ARBA00023065"/>
    </source>
</evidence>
<accession>A0A366MV01</accession>
<evidence type="ECO:0000256" key="8">
    <source>
        <dbReference type="ARBA" id="ARBA00023004"/>
    </source>
</evidence>
<evidence type="ECO:0000256" key="7">
    <source>
        <dbReference type="ARBA" id="ARBA00022729"/>
    </source>
</evidence>
<protein>
    <submittedName>
        <fullName evidence="18">TonB-dependent receptor</fullName>
    </submittedName>
</protein>
<dbReference type="InterPro" id="IPR039426">
    <property type="entry name" value="TonB-dep_rcpt-like"/>
</dbReference>
<organism evidence="18 19">
    <name type="scientific">Aliarcobacter vitoriensis</name>
    <dbReference type="NCBI Taxonomy" id="2011099"/>
    <lineage>
        <taxon>Bacteria</taxon>
        <taxon>Pseudomonadati</taxon>
        <taxon>Campylobacterota</taxon>
        <taxon>Epsilonproteobacteria</taxon>
        <taxon>Campylobacterales</taxon>
        <taxon>Arcobacteraceae</taxon>
        <taxon>Aliarcobacter</taxon>
    </lineage>
</organism>
<dbReference type="PANTHER" id="PTHR32552">
    <property type="entry name" value="FERRICHROME IRON RECEPTOR-RELATED"/>
    <property type="match status" value="1"/>
</dbReference>
<keyword evidence="10 15" id="KW-0798">TonB box</keyword>
<dbReference type="InterPro" id="IPR012910">
    <property type="entry name" value="Plug_dom"/>
</dbReference>
<dbReference type="EMBL" id="PDKB01000005">
    <property type="protein sequence ID" value="RBQ29450.1"/>
    <property type="molecule type" value="Genomic_DNA"/>
</dbReference>
<dbReference type="InterPro" id="IPR010105">
    <property type="entry name" value="TonB_sidphr_rcpt"/>
</dbReference>
<comment type="caution">
    <text evidence="18">The sequence shown here is derived from an EMBL/GenBank/DDBJ whole genome shotgun (WGS) entry which is preliminary data.</text>
</comment>
<keyword evidence="19" id="KW-1185">Reference proteome</keyword>
<dbReference type="GO" id="GO:0015891">
    <property type="term" value="P:siderophore transport"/>
    <property type="evidence" value="ECO:0007669"/>
    <property type="project" value="InterPro"/>
</dbReference>
<keyword evidence="7" id="KW-0732">Signal</keyword>
<evidence type="ECO:0000259" key="16">
    <source>
        <dbReference type="Pfam" id="PF00593"/>
    </source>
</evidence>
<comment type="subcellular location">
    <subcellularLocation>
        <location evidence="1 14">Cell outer membrane</location>
        <topology evidence="1 14">Multi-pass membrane protein</topology>
    </subcellularLocation>
</comment>
<dbReference type="PANTHER" id="PTHR32552:SF74">
    <property type="entry name" value="HYDROXAMATE SIDEROPHORE RECEPTOR FHUE"/>
    <property type="match status" value="1"/>
</dbReference>
<evidence type="ECO:0000256" key="10">
    <source>
        <dbReference type="ARBA" id="ARBA00023077"/>
    </source>
</evidence>
<evidence type="ECO:0000256" key="11">
    <source>
        <dbReference type="ARBA" id="ARBA00023136"/>
    </source>
</evidence>
<evidence type="ECO:0000256" key="3">
    <source>
        <dbReference type="ARBA" id="ARBA00022448"/>
    </source>
</evidence>
<comment type="similarity">
    <text evidence="2 14 15">Belongs to the TonB-dependent receptor family.</text>
</comment>
<keyword evidence="6 14" id="KW-0812">Transmembrane</keyword>
<keyword evidence="11 14" id="KW-0472">Membrane</keyword>
<dbReference type="GO" id="GO:0038023">
    <property type="term" value="F:signaling receptor activity"/>
    <property type="evidence" value="ECO:0007669"/>
    <property type="project" value="InterPro"/>
</dbReference>
<keyword evidence="4 14" id="KW-1134">Transmembrane beta strand</keyword>
<dbReference type="InterPro" id="IPR000531">
    <property type="entry name" value="Beta-barrel_TonB"/>
</dbReference>
<dbReference type="GO" id="GO:0009279">
    <property type="term" value="C:cell outer membrane"/>
    <property type="evidence" value="ECO:0007669"/>
    <property type="project" value="UniProtKB-SubCell"/>
</dbReference>
<feature type="domain" description="TonB-dependent receptor-like beta-barrel" evidence="16">
    <location>
        <begin position="246"/>
        <end position="683"/>
    </location>
</feature>
<keyword evidence="9" id="KW-0406">Ion transport</keyword>
<dbReference type="RefSeq" id="WP_113893531.1">
    <property type="nucleotide sequence ID" value="NZ_JANJGA010000001.1"/>
</dbReference>
<gene>
    <name evidence="18" type="ORF">CRU91_03715</name>
</gene>